<evidence type="ECO:0000256" key="1">
    <source>
        <dbReference type="ARBA" id="ARBA00004141"/>
    </source>
</evidence>
<evidence type="ECO:0000256" key="4">
    <source>
        <dbReference type="ARBA" id="ARBA00022692"/>
    </source>
</evidence>
<gene>
    <name evidence="11" type="ORF">M2350_002721</name>
</gene>
<comment type="subunit">
    <text evidence="2">The complex is composed of two ATP-binding proteins (CysA), two transmembrane proteins (CysT and CysW) and a solute-binding protein (CysP).</text>
</comment>
<feature type="transmembrane region" description="Helical" evidence="9">
    <location>
        <begin position="99"/>
        <end position="127"/>
    </location>
</feature>
<dbReference type="PANTHER" id="PTHR30406:SF8">
    <property type="entry name" value="SULFATE TRANSPORT SYSTEM PERMEASE PROTEIN CYST"/>
    <property type="match status" value="1"/>
</dbReference>
<evidence type="ECO:0000313" key="11">
    <source>
        <dbReference type="EMBL" id="MCS3920292.1"/>
    </source>
</evidence>
<dbReference type="PROSITE" id="PS50928">
    <property type="entry name" value="ABC_TM1"/>
    <property type="match status" value="1"/>
</dbReference>
<keyword evidence="6" id="KW-0764">Sulfate transport</keyword>
<evidence type="ECO:0000256" key="3">
    <source>
        <dbReference type="ARBA" id="ARBA00022448"/>
    </source>
</evidence>
<name>A0ABT2EQT1_9BACT</name>
<feature type="domain" description="ABC transmembrane type-1" evidence="10">
    <location>
        <begin position="67"/>
        <end position="266"/>
    </location>
</feature>
<evidence type="ECO:0000256" key="7">
    <source>
        <dbReference type="ARBA" id="ARBA00023136"/>
    </source>
</evidence>
<feature type="transmembrane region" description="Helical" evidence="9">
    <location>
        <begin position="245"/>
        <end position="266"/>
    </location>
</feature>
<comment type="function">
    <text evidence="8">Part of the ABC transporter complex CysAWTP (TC 3.A.1.6.1) involved in sulfate/thiosulfate import. Probably responsible for the translocation of the substrate across the membrane.</text>
</comment>
<keyword evidence="3 9" id="KW-0813">Transport</keyword>
<sequence>MVATKRSGWTEFWFRSLVFAGMFVYLGFVLSLLWMDAILPFRAVEEVPAIVTLWRDPLARAELWHAFKLSVITATITTFFVVLIGAPTAYALSRYPVRFAIVVDTIVDLLIIIPPLVVGLTLVAIFGQTSIGRWLNETIGVLYTPQGIVVAQFAVASALGIRVFKAAFDQVNPRFEQVARSLGASPVYAFFRITLPLVKNGLLAGSVLAWARAMGEFAPVLIVAGTDVGKVLPVLAFLNMSGGNIELSFAVTTFMVVVSAAALLTFKRLGGQVYIW</sequence>
<comment type="subcellular location">
    <subcellularLocation>
        <location evidence="9">Cell membrane</location>
        <topology evidence="9">Multi-pass membrane protein</topology>
    </subcellularLocation>
    <subcellularLocation>
        <location evidence="1">Membrane</location>
        <topology evidence="1">Multi-pass membrane protein</topology>
    </subcellularLocation>
</comment>
<comment type="similarity">
    <text evidence="9">Belongs to the binding-protein-dependent transport system permease family.</text>
</comment>
<dbReference type="RefSeq" id="WP_259098913.1">
    <property type="nucleotide sequence ID" value="NZ_CP130454.1"/>
</dbReference>
<keyword evidence="7 9" id="KW-0472">Membrane</keyword>
<evidence type="ECO:0000256" key="5">
    <source>
        <dbReference type="ARBA" id="ARBA00022989"/>
    </source>
</evidence>
<dbReference type="InterPro" id="IPR005667">
    <property type="entry name" value="Sulph_transpt2"/>
</dbReference>
<keyword evidence="12" id="KW-1185">Reference proteome</keyword>
<dbReference type="InterPro" id="IPR035906">
    <property type="entry name" value="MetI-like_sf"/>
</dbReference>
<keyword evidence="5 9" id="KW-1133">Transmembrane helix</keyword>
<dbReference type="PANTHER" id="PTHR30406">
    <property type="entry name" value="SULFATE TRANSPORT SYSTEM PERMEASE PROTEIN"/>
    <property type="match status" value="1"/>
</dbReference>
<dbReference type="EMBL" id="JANUCP010000005">
    <property type="protein sequence ID" value="MCS3920292.1"/>
    <property type="molecule type" value="Genomic_DNA"/>
</dbReference>
<dbReference type="Proteomes" id="UP001204798">
    <property type="component" value="Unassembled WGS sequence"/>
</dbReference>
<evidence type="ECO:0000256" key="6">
    <source>
        <dbReference type="ARBA" id="ARBA00023032"/>
    </source>
</evidence>
<protein>
    <submittedName>
        <fullName evidence="11">Molybdate transport system permease protein</fullName>
    </submittedName>
</protein>
<organism evidence="11 12">
    <name type="scientific">Candidatus Fervidibacter sacchari</name>
    <dbReference type="NCBI Taxonomy" id="1448929"/>
    <lineage>
        <taxon>Bacteria</taxon>
        <taxon>Candidatus Fervidibacterota</taxon>
        <taxon>Candidatus Fervidibacter</taxon>
    </lineage>
</organism>
<dbReference type="Gene3D" id="1.10.3720.10">
    <property type="entry name" value="MetI-like"/>
    <property type="match status" value="1"/>
</dbReference>
<reference evidence="11 12" key="1">
    <citation type="submission" date="2022-08" db="EMBL/GenBank/DDBJ databases">
        <title>Bacterial and archaeal communities from various locations to study Microbial Dark Matter (Phase II).</title>
        <authorList>
            <person name="Stepanauskas R."/>
        </authorList>
    </citation>
    <scope>NUCLEOTIDE SEQUENCE [LARGE SCALE GENOMIC DNA]</scope>
    <source>
        <strain evidence="11 12">PD1</strain>
    </source>
</reference>
<evidence type="ECO:0000259" key="10">
    <source>
        <dbReference type="PROSITE" id="PS50928"/>
    </source>
</evidence>
<feature type="transmembrane region" description="Helical" evidence="9">
    <location>
        <begin position="12"/>
        <end position="35"/>
    </location>
</feature>
<keyword evidence="4 9" id="KW-0812">Transmembrane</keyword>
<evidence type="ECO:0000313" key="12">
    <source>
        <dbReference type="Proteomes" id="UP001204798"/>
    </source>
</evidence>
<feature type="transmembrane region" description="Helical" evidence="9">
    <location>
        <begin position="147"/>
        <end position="168"/>
    </location>
</feature>
<feature type="transmembrane region" description="Helical" evidence="9">
    <location>
        <begin position="69"/>
        <end position="92"/>
    </location>
</feature>
<dbReference type="CDD" id="cd06261">
    <property type="entry name" value="TM_PBP2"/>
    <property type="match status" value="1"/>
</dbReference>
<proteinExistence type="inferred from homology"/>
<comment type="caution">
    <text evidence="11">The sequence shown here is derived from an EMBL/GenBank/DDBJ whole genome shotgun (WGS) entry which is preliminary data.</text>
</comment>
<accession>A0ABT2EQT1</accession>
<evidence type="ECO:0000256" key="8">
    <source>
        <dbReference type="ARBA" id="ARBA00025323"/>
    </source>
</evidence>
<dbReference type="Pfam" id="PF00528">
    <property type="entry name" value="BPD_transp_1"/>
    <property type="match status" value="1"/>
</dbReference>
<dbReference type="SUPFAM" id="SSF161098">
    <property type="entry name" value="MetI-like"/>
    <property type="match status" value="1"/>
</dbReference>
<dbReference type="InterPro" id="IPR000515">
    <property type="entry name" value="MetI-like"/>
</dbReference>
<evidence type="ECO:0000256" key="2">
    <source>
        <dbReference type="ARBA" id="ARBA00011779"/>
    </source>
</evidence>
<evidence type="ECO:0000256" key="9">
    <source>
        <dbReference type="RuleBase" id="RU363032"/>
    </source>
</evidence>